<evidence type="ECO:0000313" key="3">
    <source>
        <dbReference type="Proteomes" id="UP000598146"/>
    </source>
</evidence>
<dbReference type="InterPro" id="IPR006311">
    <property type="entry name" value="TAT_signal"/>
</dbReference>
<feature type="transmembrane region" description="Helical" evidence="1">
    <location>
        <begin position="289"/>
        <end position="308"/>
    </location>
</feature>
<feature type="transmembrane region" description="Helical" evidence="1">
    <location>
        <begin position="77"/>
        <end position="95"/>
    </location>
</feature>
<keyword evidence="1" id="KW-1133">Transmembrane helix</keyword>
<feature type="transmembrane region" description="Helical" evidence="1">
    <location>
        <begin position="328"/>
        <end position="358"/>
    </location>
</feature>
<keyword evidence="1" id="KW-0472">Membrane</keyword>
<feature type="transmembrane region" description="Helical" evidence="1">
    <location>
        <begin position="107"/>
        <end position="134"/>
    </location>
</feature>
<feature type="transmembrane region" description="Helical" evidence="1">
    <location>
        <begin position="38"/>
        <end position="56"/>
    </location>
</feature>
<dbReference type="Proteomes" id="UP000598146">
    <property type="component" value="Unassembled WGS sequence"/>
</dbReference>
<name>A0A931CE57_9ACTN</name>
<comment type="caution">
    <text evidence="2">The sequence shown here is derived from an EMBL/GenBank/DDBJ whole genome shotgun (WGS) entry which is preliminary data.</text>
</comment>
<feature type="transmembrane region" description="Helical" evidence="1">
    <location>
        <begin position="12"/>
        <end position="32"/>
    </location>
</feature>
<feature type="transmembrane region" description="Helical" evidence="1">
    <location>
        <begin position="258"/>
        <end position="277"/>
    </location>
</feature>
<protein>
    <submittedName>
        <fullName evidence="2">Uncharacterized protein</fullName>
    </submittedName>
</protein>
<accession>A0A931CE57</accession>
<dbReference type="EMBL" id="JADQTO010000015">
    <property type="protein sequence ID" value="MBG0565538.1"/>
    <property type="molecule type" value="Genomic_DNA"/>
</dbReference>
<feature type="transmembrane region" description="Helical" evidence="1">
    <location>
        <begin position="214"/>
        <end position="238"/>
    </location>
</feature>
<keyword evidence="1" id="KW-0812">Transmembrane</keyword>
<organism evidence="2 3">
    <name type="scientific">Actinoplanes aureus</name>
    <dbReference type="NCBI Taxonomy" id="2792083"/>
    <lineage>
        <taxon>Bacteria</taxon>
        <taxon>Bacillati</taxon>
        <taxon>Actinomycetota</taxon>
        <taxon>Actinomycetes</taxon>
        <taxon>Micromonosporales</taxon>
        <taxon>Micromonosporaceae</taxon>
        <taxon>Actinoplanes</taxon>
    </lineage>
</organism>
<keyword evidence="3" id="KW-1185">Reference proteome</keyword>
<feature type="transmembrane region" description="Helical" evidence="1">
    <location>
        <begin position="181"/>
        <end position="202"/>
    </location>
</feature>
<proteinExistence type="predicted"/>
<dbReference type="PROSITE" id="PS51318">
    <property type="entry name" value="TAT"/>
    <property type="match status" value="1"/>
</dbReference>
<feature type="transmembrane region" description="Helical" evidence="1">
    <location>
        <begin position="155"/>
        <end position="175"/>
    </location>
</feature>
<dbReference type="RefSeq" id="WP_196417309.1">
    <property type="nucleotide sequence ID" value="NZ_JADQTO010000015.1"/>
</dbReference>
<reference evidence="2" key="1">
    <citation type="submission" date="2020-11" db="EMBL/GenBank/DDBJ databases">
        <title>Isolation and identification of active actinomycetes.</title>
        <authorList>
            <person name="Sun X."/>
        </authorList>
    </citation>
    <scope>NUCLEOTIDE SEQUENCE</scope>
    <source>
        <strain evidence="2">NEAU-A11</strain>
    </source>
</reference>
<dbReference type="AlphaFoldDB" id="A0A931CE57"/>
<sequence>MDSLREVLRGAAAVLAAYAVMGGLAVAALAAWDMPVTWAFVAAVVAAAVGGAAALAGQLDAGAMGAVLHGTVDVAPLGLSAAGALVFGVVLVGSLRTPPRVIAVRGAGAAVTTVIVLAVVLAAPDAVTTISVPAGATQAMRDAQLMIRPETGDTMLGGLVALVALIGGCALLTVLPHRRVLVTAASAGPAVLVGAGLVLAAVAATQRPPAAGLAILYGPNVVLAALLAVFGAPSQLVLGGPLAARLSEHTGSPPGTGPGALVLVLFVLVTAALLATAPPGGDGSRLRRAGLRALIAGTVLAAVLAALSQAAGGELKLGVQVLVFNVDVLAVTLAPAMGWAALAGAAGGGLAGFVGSLLADIRWQGRVVALAANGRG</sequence>
<evidence type="ECO:0000256" key="1">
    <source>
        <dbReference type="SAM" id="Phobius"/>
    </source>
</evidence>
<evidence type="ECO:0000313" key="2">
    <source>
        <dbReference type="EMBL" id="MBG0565538.1"/>
    </source>
</evidence>
<gene>
    <name evidence="2" type="ORF">I4J89_29200</name>
</gene>